<dbReference type="PROSITE" id="PS50111">
    <property type="entry name" value="CHEMOTAXIS_TRANSDUC_2"/>
    <property type="match status" value="1"/>
</dbReference>
<feature type="domain" description="Methyl-accepting transducer" evidence="5">
    <location>
        <begin position="449"/>
        <end position="653"/>
    </location>
</feature>
<keyword evidence="4" id="KW-0472">Membrane</keyword>
<organism evidence="6 7">
    <name type="scientific">Entomospira nematocerorum</name>
    <dbReference type="NCBI Taxonomy" id="2719987"/>
    <lineage>
        <taxon>Bacteria</taxon>
        <taxon>Pseudomonadati</taxon>
        <taxon>Spirochaetota</taxon>
        <taxon>Spirochaetia</taxon>
        <taxon>Spirochaetales</taxon>
        <taxon>Spirochaetaceae</taxon>
        <taxon>Entomospira</taxon>
    </lineage>
</organism>
<gene>
    <name evidence="6" type="ORF">HCT46_02680</name>
</gene>
<evidence type="ECO:0000313" key="6">
    <source>
        <dbReference type="EMBL" id="NIZ46823.1"/>
    </source>
</evidence>
<evidence type="ECO:0000313" key="7">
    <source>
        <dbReference type="Proteomes" id="UP000752013"/>
    </source>
</evidence>
<dbReference type="Pfam" id="PF17155">
    <property type="entry name" value="GAPES1"/>
    <property type="match status" value="1"/>
</dbReference>
<dbReference type="GO" id="GO:0006935">
    <property type="term" value="P:chemotaxis"/>
    <property type="evidence" value="ECO:0007669"/>
    <property type="project" value="UniProtKB-KW"/>
</dbReference>
<dbReference type="GO" id="GO:0004888">
    <property type="term" value="F:transmembrane signaling receptor activity"/>
    <property type="evidence" value="ECO:0007669"/>
    <property type="project" value="TreeGrafter"/>
</dbReference>
<dbReference type="CDD" id="cd18773">
    <property type="entry name" value="PDC1_HK_sensor"/>
    <property type="match status" value="1"/>
</dbReference>
<dbReference type="PANTHER" id="PTHR43531:SF11">
    <property type="entry name" value="METHYL-ACCEPTING CHEMOTAXIS PROTEIN 3"/>
    <property type="match status" value="1"/>
</dbReference>
<proteinExistence type="inferred from homology"/>
<dbReference type="PANTHER" id="PTHR43531">
    <property type="entry name" value="PROTEIN ICFG"/>
    <property type="match status" value="1"/>
</dbReference>
<protein>
    <recommendedName>
        <fullName evidence="5">Methyl-accepting transducer domain-containing protein</fullName>
    </recommendedName>
</protein>
<dbReference type="InterPro" id="IPR051310">
    <property type="entry name" value="MCP_chemotaxis"/>
</dbReference>
<keyword evidence="4" id="KW-0812">Transmembrane</keyword>
<dbReference type="Pfam" id="PF00015">
    <property type="entry name" value="MCPsignal"/>
    <property type="match status" value="1"/>
</dbReference>
<evidence type="ECO:0000256" key="2">
    <source>
        <dbReference type="ARBA" id="ARBA00029447"/>
    </source>
</evidence>
<accession>A0A968GCD0</accession>
<evidence type="ECO:0000256" key="3">
    <source>
        <dbReference type="PROSITE-ProRule" id="PRU00284"/>
    </source>
</evidence>
<keyword evidence="1" id="KW-0145">Chemotaxis</keyword>
<evidence type="ECO:0000256" key="1">
    <source>
        <dbReference type="ARBA" id="ARBA00022500"/>
    </source>
</evidence>
<dbReference type="SUPFAM" id="SSF58104">
    <property type="entry name" value="Methyl-accepting chemotaxis protein (MCP) signaling domain"/>
    <property type="match status" value="1"/>
</dbReference>
<dbReference type="EMBL" id="JAATLK010000001">
    <property type="protein sequence ID" value="NIZ46823.1"/>
    <property type="molecule type" value="Genomic_DNA"/>
</dbReference>
<dbReference type="GO" id="GO:0007165">
    <property type="term" value="P:signal transduction"/>
    <property type="evidence" value="ECO:0007669"/>
    <property type="project" value="UniProtKB-KW"/>
</dbReference>
<dbReference type="RefSeq" id="WP_167703269.1">
    <property type="nucleotide sequence ID" value="NZ_CP118168.1"/>
</dbReference>
<keyword evidence="3" id="KW-0807">Transducer</keyword>
<dbReference type="Gene3D" id="1.10.287.950">
    <property type="entry name" value="Methyl-accepting chemotaxis protein"/>
    <property type="match status" value="1"/>
</dbReference>
<dbReference type="InterPro" id="IPR004089">
    <property type="entry name" value="MCPsignal_dom"/>
</dbReference>
<dbReference type="SMART" id="SM00283">
    <property type="entry name" value="MA"/>
    <property type="match status" value="1"/>
</dbReference>
<feature type="transmembrane region" description="Helical" evidence="4">
    <location>
        <begin position="310"/>
        <end position="333"/>
    </location>
</feature>
<dbReference type="AlphaFoldDB" id="A0A968GCD0"/>
<dbReference type="GO" id="GO:0005886">
    <property type="term" value="C:plasma membrane"/>
    <property type="evidence" value="ECO:0007669"/>
    <property type="project" value="TreeGrafter"/>
</dbReference>
<comment type="caution">
    <text evidence="6">The sequence shown here is derived from an EMBL/GenBank/DDBJ whole genome shotgun (WGS) entry which is preliminary data.</text>
</comment>
<evidence type="ECO:0000259" key="5">
    <source>
        <dbReference type="PROSITE" id="PS50111"/>
    </source>
</evidence>
<name>A0A968GCD0_9SPIO</name>
<dbReference type="Gene3D" id="3.30.450.20">
    <property type="entry name" value="PAS domain"/>
    <property type="match status" value="2"/>
</dbReference>
<dbReference type="Proteomes" id="UP000752013">
    <property type="component" value="Unassembled WGS sequence"/>
</dbReference>
<comment type="similarity">
    <text evidence="2">Belongs to the methyl-accepting chemotaxis (MCP) protein family.</text>
</comment>
<keyword evidence="7" id="KW-1185">Reference proteome</keyword>
<evidence type="ECO:0000256" key="4">
    <source>
        <dbReference type="SAM" id="Phobius"/>
    </source>
</evidence>
<keyword evidence="4" id="KW-1133">Transmembrane helix</keyword>
<reference evidence="6" key="1">
    <citation type="submission" date="2020-03" db="EMBL/GenBank/DDBJ databases">
        <title>Spirochaetal bacteria isolated from arthropods constitute a novel genus Entomospira genus novum within the order Spirochaetales.</title>
        <authorList>
            <person name="Grana-Miraglia L."/>
            <person name="Sikutova S."/>
            <person name="Fingerle V."/>
            <person name="Sing A."/>
            <person name="Castillo-Ramirez S."/>
            <person name="Margos G."/>
            <person name="Rudolf I."/>
        </authorList>
    </citation>
    <scope>NUCLEOTIDE SEQUENCE</scope>
    <source>
        <strain evidence="6">BR208</strain>
    </source>
</reference>
<sequence length="720" mass="79772">MKKDTENGKTQKKIMKKLQFRNSMTLVLSFFIIFVSIVQSFIFLDIYHRSLKARIYSRTSAGASDTAMGIVKFLDEANRSMSTLSQQLSVVGFEKENVEVLTQIVRKAIGSYEFIPNASIFTLKDFNEDGFYSTVIDVQFGNDQIRKSLTIPGMEALLATSQQVITEIYVDTLTGENVFSILTPVFSRYGQITGVLIGDIDADIFFSGIGKNTYLIAPSAWPVITKTDGTLIMTSRNEATGVTYKEGTSFSDYAPTLTDEEIQQLLNGSSRVILNNKARTFFISKQIQNSEWILIIWGDINDFYGSLAHLSAITLAMIIIAILATLTIIYIYIKEPFRTLSTQIKRLNDGDLSNFKAKNYSMREMNIVASEIEQLVAHFKDALADSVIALNAMQISKTQVKEQVDNASKTMGIISNDINLYRTDIISQKDLREHTVELIQKKLHQLTFIEGTNEEQIKALTSSSVAVEELSANIHSINNSISVMAHNARELQEAGATGKEQLLETDALIRQILEKSESLNATNLVIEDIAERTNLLAMNAAIEAAHAGDMGRGFAVVAGEIRSLAMNSGAQLTISGQNLHAVNELVSDIFEASRGMENSFAEIQDGIDRLNQKTSQVAEAMHEQSNGTKCVVSSLDVLRHTSEQIKQEMVSIISVTNKILGNMDNLAKVEEELLSSIDTVQSLEGKNSALIRKIQTLVQEANDTLDIMHNNVASFRLKSK</sequence>
<dbReference type="InterPro" id="IPR033420">
    <property type="entry name" value="GAPES1"/>
</dbReference>